<comment type="cofactor">
    <cofactor evidence="1">
        <name>Mg(2+)</name>
        <dbReference type="ChEBI" id="CHEBI:18420"/>
    </cofactor>
</comment>
<dbReference type="GO" id="GO:0005524">
    <property type="term" value="F:ATP binding"/>
    <property type="evidence" value="ECO:0007669"/>
    <property type="project" value="UniProtKB-KW"/>
</dbReference>
<evidence type="ECO:0000256" key="3">
    <source>
        <dbReference type="ARBA" id="ARBA00012411"/>
    </source>
</evidence>
<dbReference type="Gene3D" id="1.10.510.10">
    <property type="entry name" value="Transferase(Phosphotransferase) domain 1"/>
    <property type="match status" value="1"/>
</dbReference>
<dbReference type="InterPro" id="IPR050117">
    <property type="entry name" value="MAPK"/>
</dbReference>
<name>A0AAJ7T827_PETMA</name>
<keyword evidence="4" id="KW-0723">Serine/threonine-protein kinase</keyword>
<keyword evidence="5" id="KW-0808">Transferase</keyword>
<evidence type="ECO:0000256" key="8">
    <source>
        <dbReference type="ARBA" id="ARBA00022840"/>
    </source>
</evidence>
<evidence type="ECO:0000256" key="2">
    <source>
        <dbReference type="ARBA" id="ARBA00008832"/>
    </source>
</evidence>
<comment type="similarity">
    <text evidence="2">Belongs to the protein kinase superfamily. CMGC Ser/Thr protein kinase family. MAP kinase subfamily.</text>
</comment>
<dbReference type="AlphaFoldDB" id="A0AAJ7T827"/>
<evidence type="ECO:0000256" key="1">
    <source>
        <dbReference type="ARBA" id="ARBA00001946"/>
    </source>
</evidence>
<evidence type="ECO:0000313" key="14">
    <source>
        <dbReference type="RefSeq" id="XP_032811863.1"/>
    </source>
</evidence>
<evidence type="ECO:0000259" key="12">
    <source>
        <dbReference type="PROSITE" id="PS50011"/>
    </source>
</evidence>
<dbReference type="SUPFAM" id="SSF56112">
    <property type="entry name" value="Protein kinase-like (PK-like)"/>
    <property type="match status" value="1"/>
</dbReference>
<evidence type="ECO:0000256" key="5">
    <source>
        <dbReference type="ARBA" id="ARBA00022679"/>
    </source>
</evidence>
<dbReference type="FunFam" id="3.30.200.20:FF:000271">
    <property type="entry name" value="MAPK/MAK/MRK overlapping kinase"/>
    <property type="match status" value="1"/>
</dbReference>
<evidence type="ECO:0000256" key="6">
    <source>
        <dbReference type="ARBA" id="ARBA00022741"/>
    </source>
</evidence>
<dbReference type="CTD" id="5891"/>
<dbReference type="InterPro" id="IPR000719">
    <property type="entry name" value="Prot_kinase_dom"/>
</dbReference>
<feature type="region of interest" description="Disordered" evidence="11">
    <location>
        <begin position="368"/>
        <end position="392"/>
    </location>
</feature>
<dbReference type="Pfam" id="PF00069">
    <property type="entry name" value="Pkinase"/>
    <property type="match status" value="1"/>
</dbReference>
<dbReference type="InterPro" id="IPR011009">
    <property type="entry name" value="Kinase-like_dom_sf"/>
</dbReference>
<comment type="catalytic activity">
    <reaction evidence="9">
        <text>L-threonyl-[protein] + ATP = O-phospho-L-threonyl-[protein] + ADP + H(+)</text>
        <dbReference type="Rhea" id="RHEA:46608"/>
        <dbReference type="Rhea" id="RHEA-COMP:11060"/>
        <dbReference type="Rhea" id="RHEA-COMP:11605"/>
        <dbReference type="ChEBI" id="CHEBI:15378"/>
        <dbReference type="ChEBI" id="CHEBI:30013"/>
        <dbReference type="ChEBI" id="CHEBI:30616"/>
        <dbReference type="ChEBI" id="CHEBI:61977"/>
        <dbReference type="ChEBI" id="CHEBI:456216"/>
        <dbReference type="EC" id="2.7.11.24"/>
    </reaction>
</comment>
<protein>
    <recommendedName>
        <fullName evidence="3">mitogen-activated protein kinase</fullName>
        <ecNumber evidence="3">2.7.11.24</ecNumber>
    </recommendedName>
</protein>
<accession>A0AAJ7T827</accession>
<dbReference type="InterPro" id="IPR008271">
    <property type="entry name" value="Ser/Thr_kinase_AS"/>
</dbReference>
<gene>
    <name evidence="14" type="primary">MOK</name>
</gene>
<feature type="domain" description="Protein kinase" evidence="12">
    <location>
        <begin position="24"/>
        <end position="307"/>
    </location>
</feature>
<comment type="catalytic activity">
    <reaction evidence="10">
        <text>L-seryl-[protein] + ATP = O-phospho-L-seryl-[protein] + ADP + H(+)</text>
        <dbReference type="Rhea" id="RHEA:17989"/>
        <dbReference type="Rhea" id="RHEA-COMP:9863"/>
        <dbReference type="Rhea" id="RHEA-COMP:11604"/>
        <dbReference type="ChEBI" id="CHEBI:15378"/>
        <dbReference type="ChEBI" id="CHEBI:29999"/>
        <dbReference type="ChEBI" id="CHEBI:30616"/>
        <dbReference type="ChEBI" id="CHEBI:83421"/>
        <dbReference type="ChEBI" id="CHEBI:456216"/>
        <dbReference type="EC" id="2.7.11.24"/>
    </reaction>
</comment>
<dbReference type="SMART" id="SM00220">
    <property type="entry name" value="S_TKc"/>
    <property type="match status" value="1"/>
</dbReference>
<keyword evidence="7 14" id="KW-0418">Kinase</keyword>
<dbReference type="PROSITE" id="PS50011">
    <property type="entry name" value="PROTEIN_KINASE_DOM"/>
    <property type="match status" value="1"/>
</dbReference>
<keyword evidence="13" id="KW-1185">Reference proteome</keyword>
<keyword evidence="8" id="KW-0067">ATP-binding</keyword>
<reference evidence="14" key="1">
    <citation type="submission" date="2025-08" db="UniProtKB">
        <authorList>
            <consortium name="RefSeq"/>
        </authorList>
    </citation>
    <scope>IDENTIFICATION</scope>
    <source>
        <tissue evidence="14">Sperm</tissue>
    </source>
</reference>
<evidence type="ECO:0000256" key="7">
    <source>
        <dbReference type="ARBA" id="ARBA00022777"/>
    </source>
</evidence>
<dbReference type="GO" id="GO:0004707">
    <property type="term" value="F:MAP kinase activity"/>
    <property type="evidence" value="ECO:0007669"/>
    <property type="project" value="UniProtKB-EC"/>
</dbReference>
<dbReference type="PANTHER" id="PTHR24055">
    <property type="entry name" value="MITOGEN-ACTIVATED PROTEIN KINASE"/>
    <property type="match status" value="1"/>
</dbReference>
<dbReference type="Proteomes" id="UP001318040">
    <property type="component" value="Chromosome 17"/>
</dbReference>
<dbReference type="EC" id="2.7.11.24" evidence="3"/>
<organism evidence="13 14">
    <name type="scientific">Petromyzon marinus</name>
    <name type="common">Sea lamprey</name>
    <dbReference type="NCBI Taxonomy" id="7757"/>
    <lineage>
        <taxon>Eukaryota</taxon>
        <taxon>Metazoa</taxon>
        <taxon>Chordata</taxon>
        <taxon>Craniata</taxon>
        <taxon>Vertebrata</taxon>
        <taxon>Cyclostomata</taxon>
        <taxon>Hyperoartia</taxon>
        <taxon>Petromyzontiformes</taxon>
        <taxon>Petromyzontidae</taxon>
        <taxon>Petromyzon</taxon>
    </lineage>
</organism>
<evidence type="ECO:0000256" key="11">
    <source>
        <dbReference type="SAM" id="MobiDB-lite"/>
    </source>
</evidence>
<evidence type="ECO:0000313" key="13">
    <source>
        <dbReference type="Proteomes" id="UP001318040"/>
    </source>
</evidence>
<dbReference type="KEGG" id="pmrn:116943263"/>
<dbReference type="PROSITE" id="PS00108">
    <property type="entry name" value="PROTEIN_KINASE_ST"/>
    <property type="match status" value="1"/>
</dbReference>
<proteinExistence type="inferred from homology"/>
<dbReference type="RefSeq" id="XP_032811863.1">
    <property type="nucleotide sequence ID" value="XM_032955972.1"/>
</dbReference>
<dbReference type="Gene3D" id="3.30.200.20">
    <property type="entry name" value="Phosphorylase Kinase, domain 1"/>
    <property type="match status" value="1"/>
</dbReference>
<evidence type="ECO:0000256" key="4">
    <source>
        <dbReference type="ARBA" id="ARBA00022527"/>
    </source>
</evidence>
<evidence type="ECO:0000256" key="10">
    <source>
        <dbReference type="ARBA" id="ARBA00048312"/>
    </source>
</evidence>
<dbReference type="FunFam" id="1.10.510.10:FF:000624">
    <property type="entry name" value="Mitogen-activated protein kinase"/>
    <property type="match status" value="1"/>
</dbReference>
<evidence type="ECO:0000256" key="9">
    <source>
        <dbReference type="ARBA" id="ARBA00047592"/>
    </source>
</evidence>
<dbReference type="GeneID" id="116943263"/>
<keyword evidence="6" id="KW-0547">Nucleotide-binding</keyword>
<dbReference type="CDD" id="cd07831">
    <property type="entry name" value="STKc_MOK"/>
    <property type="match status" value="1"/>
</dbReference>
<sequence length="462" mass="51236">MVVERRFRLDADISFANYARSQDYRLLGRKGEGTFSEVLKCQSLRDGAYYACKRLKQRYDSQESVNGLREVQAMRRLGSHPNIVQLHEVLYDKKSGTLALICELMDMNMYELIRDRRNFLPEGRIRSYMQQLCRSLDYMHRNGIFHRDVKPENILIKQNEVLKLADFGSCKSAFARPPFTEYISTRWYRAPECLLTDGHYGLAMDVWSAGCVFYEITSLQPLFPGANEVDQISKIHEVLGTPTAALLNKMRSKSRGLGLEFPSQKGLGLSRLVPHASAEATQLMAAMLTYDPEERLSAKGALRHAFFTGVRSASQPAQIGDPERGPMGVYGPLSPLGLKEDPPAKAASLPWISAAKPVPRRQKRFQAQGGLAVPVSHPRGGGGPPESSFSSASAFHGLPLSRLRVGGVAPPLRLPPLPPLHASGSGIHLSTLQAQARKAEHAERLGIHYPLPSMARRGGKFH</sequence>